<dbReference type="PANTHER" id="PTHR37017">
    <property type="entry name" value="AB HYDROLASE-1 DOMAIN-CONTAINING PROTEIN-RELATED"/>
    <property type="match status" value="1"/>
</dbReference>
<evidence type="ECO:0000313" key="3">
    <source>
        <dbReference type="Proteomes" id="UP000425178"/>
    </source>
</evidence>
<dbReference type="RefSeq" id="WP_197085767.1">
    <property type="nucleotide sequence ID" value="NZ_CP046453.1"/>
</dbReference>
<dbReference type="Gene3D" id="3.40.50.1820">
    <property type="entry name" value="alpha/beta hydrolase"/>
    <property type="match status" value="1"/>
</dbReference>
<proteinExistence type="predicted"/>
<gene>
    <name evidence="2" type="ORF">CETAM_00825</name>
</gene>
<reference evidence="2 3" key="1">
    <citation type="journal article" date="2021" name="Int. J. Syst. Evol. Microbiol.">
        <title>Classification of three corynebacterial strains isolated from a small paddock in North Rhine-Westphalia: proposal of &lt;i&gt;Corynebacterium kalinowskii&lt;/i&gt; sp. nov., &lt;i&gt;Corynebacterium comes&lt;/i&gt; sp. nov. and &lt;i&gt;Corynebacterium occultum&lt;/i&gt; sp. nov.</title>
        <authorList>
            <person name="Schaffert L."/>
            <person name="Ruwe M."/>
            <person name="Milse J."/>
            <person name="Hanuschka K."/>
            <person name="Ortseifen V."/>
            <person name="Droste J."/>
            <person name="Brandt D."/>
            <person name="Schl L."/>
            <person name="Kutter Y."/>
            <person name="Vinke S."/>
            <person name="Vieh P."/>
            <person name="Jacob L."/>
            <person name="L N.C."/>
            <person name="Schulte-Berndt E."/>
            <person name="Hain C."/>
            <person name="Linder M."/>
            <person name="Schmidt P."/>
            <person name="Wollenschl L."/>
            <person name="Luttermann T."/>
            <person name="Thieme E."/>
            <person name="Hassa J."/>
            <person name="Haak M."/>
            <person name="Wittchen M."/>
            <person name="Mentz A."/>
            <person name="Persicke M."/>
            <person name="Busche T."/>
            <person name="R C."/>
        </authorList>
    </citation>
    <scope>NUCLEOTIDE SEQUENCE [LARGE SCALE GENOMIC DNA]</scope>
    <source>
        <strain evidence="2 3">2019</strain>
    </source>
</reference>
<dbReference type="Pfam" id="PF12697">
    <property type="entry name" value="Abhydrolase_6"/>
    <property type="match status" value="1"/>
</dbReference>
<dbReference type="InterPro" id="IPR052897">
    <property type="entry name" value="Sec-Metab_Biosynth_Hydrolase"/>
</dbReference>
<feature type="domain" description="AB hydrolase-1" evidence="1">
    <location>
        <begin position="8"/>
        <end position="220"/>
    </location>
</feature>
<dbReference type="EMBL" id="CP046453">
    <property type="protein sequence ID" value="QGU03458.1"/>
    <property type="molecule type" value="Genomic_DNA"/>
</dbReference>
<accession>A0A6B8W8X6</accession>
<evidence type="ECO:0000313" key="2">
    <source>
        <dbReference type="EMBL" id="QGU03458.1"/>
    </source>
</evidence>
<evidence type="ECO:0000259" key="1">
    <source>
        <dbReference type="Pfam" id="PF12697"/>
    </source>
</evidence>
<protein>
    <submittedName>
        <fullName evidence="2">Alpha/beta hydrolase family protein</fullName>
    </submittedName>
</protein>
<dbReference type="PANTHER" id="PTHR37017:SF13">
    <property type="entry name" value="AB HYDROLASE-1 DOMAIN-CONTAINING PROTEIN"/>
    <property type="match status" value="1"/>
</dbReference>
<name>A0A6B8W8X6_9CORY</name>
<sequence>MTIRSIPILFIGGSGLPAWIWDDVRHHLGDRPGDRVAAHPASGVRASLNEYVDAAIESAPAGKFLIVAHSSGGVIAAEVARRVPERVEGLLAVSAVIPAPGRSFIRDVPIPNRWILSVTMRLMGTRPPASAIRRGLAHGLPEEITGRVIEEFVPESSRLYLDRTGTGPWEIKRGYLFTTADRELPLKLQQQSAQRLGATWTAELPTGHLPMIEDPQGMAGAVVRFLGE</sequence>
<keyword evidence="3" id="KW-1185">Reference proteome</keyword>
<dbReference type="SUPFAM" id="SSF53474">
    <property type="entry name" value="alpha/beta-Hydrolases"/>
    <property type="match status" value="1"/>
</dbReference>
<keyword evidence="2" id="KW-0378">Hydrolase</keyword>
<dbReference type="KEGG" id="ccoe:CETAM_00825"/>
<organism evidence="2 3">
    <name type="scientific">Corynebacterium comes</name>
    <dbReference type="NCBI Taxonomy" id="2675218"/>
    <lineage>
        <taxon>Bacteria</taxon>
        <taxon>Bacillati</taxon>
        <taxon>Actinomycetota</taxon>
        <taxon>Actinomycetes</taxon>
        <taxon>Mycobacteriales</taxon>
        <taxon>Corynebacteriaceae</taxon>
        <taxon>Corynebacterium</taxon>
    </lineage>
</organism>
<dbReference type="Proteomes" id="UP000425178">
    <property type="component" value="Chromosome"/>
</dbReference>
<dbReference type="InterPro" id="IPR000073">
    <property type="entry name" value="AB_hydrolase_1"/>
</dbReference>
<dbReference type="GO" id="GO:0016787">
    <property type="term" value="F:hydrolase activity"/>
    <property type="evidence" value="ECO:0007669"/>
    <property type="project" value="UniProtKB-KW"/>
</dbReference>
<dbReference type="InterPro" id="IPR029058">
    <property type="entry name" value="AB_hydrolase_fold"/>
</dbReference>
<dbReference type="AlphaFoldDB" id="A0A6B8W8X6"/>